<dbReference type="RefSeq" id="WP_062412365.1">
    <property type="nucleotide sequence ID" value="NZ_JAJCIO010000015.1"/>
</dbReference>
<organism evidence="2 3">
    <name type="scientific">Megasphaera massiliensis</name>
    <dbReference type="NCBI Taxonomy" id="1232428"/>
    <lineage>
        <taxon>Bacteria</taxon>
        <taxon>Bacillati</taxon>
        <taxon>Bacillota</taxon>
        <taxon>Negativicutes</taxon>
        <taxon>Veillonellales</taxon>
        <taxon>Veillonellaceae</taxon>
        <taxon>Megasphaera</taxon>
    </lineage>
</organism>
<reference evidence="2 3" key="1">
    <citation type="submission" date="2022-06" db="EMBL/GenBank/DDBJ databases">
        <title>Isolation of gut microbiota from human fecal samples.</title>
        <authorList>
            <person name="Pamer E.G."/>
            <person name="Barat B."/>
            <person name="Waligurski E."/>
            <person name="Medina S."/>
            <person name="Paddock L."/>
            <person name="Mostad J."/>
        </authorList>
    </citation>
    <scope>NUCLEOTIDE SEQUENCE [LARGE SCALE GENOMIC DNA]</scope>
    <source>
        <strain evidence="2 3">DFI.1.1</strain>
    </source>
</reference>
<keyword evidence="3" id="KW-1185">Reference proteome</keyword>
<dbReference type="Proteomes" id="UP001206692">
    <property type="component" value="Unassembled WGS sequence"/>
</dbReference>
<evidence type="ECO:0000256" key="1">
    <source>
        <dbReference type="SAM" id="SignalP"/>
    </source>
</evidence>
<gene>
    <name evidence="2" type="ORF">NE675_04490</name>
</gene>
<sequence length="161" mass="17513">MFKKVAVMAFSLTTLLASTCLAVVTGPIPDSEASLGGITLGSPMSYVQSVYGAPNDRVPTKDYIHQDAFNNIYGNSFYVIEYPKDGTVEELYVTTNNGLATPLGITVGVPKSTVDKLYGEGSFVQGSYRYLTQEGKVIQIKYVTDDNDTPVVKSIYIRYPA</sequence>
<name>A0ABT1SR00_9FIRM</name>
<keyword evidence="1" id="KW-0732">Signal</keyword>
<comment type="caution">
    <text evidence="2">The sequence shown here is derived from an EMBL/GenBank/DDBJ whole genome shotgun (WGS) entry which is preliminary data.</text>
</comment>
<proteinExistence type="predicted"/>
<feature type="signal peptide" evidence="1">
    <location>
        <begin position="1"/>
        <end position="22"/>
    </location>
</feature>
<accession>A0ABT1SR00</accession>
<evidence type="ECO:0000313" key="2">
    <source>
        <dbReference type="EMBL" id="MCQ5342293.1"/>
    </source>
</evidence>
<evidence type="ECO:0000313" key="3">
    <source>
        <dbReference type="Proteomes" id="UP001206692"/>
    </source>
</evidence>
<dbReference type="EMBL" id="JANGEW010000006">
    <property type="protein sequence ID" value="MCQ5342293.1"/>
    <property type="molecule type" value="Genomic_DNA"/>
</dbReference>
<protein>
    <submittedName>
        <fullName evidence="2">Chitin-binding domain-containing protein</fullName>
    </submittedName>
</protein>
<feature type="chain" id="PRO_5045759640" evidence="1">
    <location>
        <begin position="23"/>
        <end position="161"/>
    </location>
</feature>